<dbReference type="EMBL" id="GGEC01000782">
    <property type="protein sequence ID" value="MBW81265.1"/>
    <property type="molecule type" value="Transcribed_RNA"/>
</dbReference>
<evidence type="ECO:0000313" key="1">
    <source>
        <dbReference type="EMBL" id="MBW81265.1"/>
    </source>
</evidence>
<reference evidence="1" key="1">
    <citation type="submission" date="2018-02" db="EMBL/GenBank/DDBJ databases">
        <title>Rhizophora mucronata_Transcriptome.</title>
        <authorList>
            <person name="Meera S.P."/>
            <person name="Sreeshan A."/>
            <person name="Augustine A."/>
        </authorList>
    </citation>
    <scope>NUCLEOTIDE SEQUENCE</scope>
    <source>
        <tissue evidence="1">Leaf</tissue>
    </source>
</reference>
<dbReference type="AlphaFoldDB" id="A0A2P2IJ78"/>
<accession>A0A2P2IJ78</accession>
<sequence>MTTSQISCTFYLYNRNHNKWLCSRTLKQIYSKFWGLFKLYYEIPCAAY</sequence>
<name>A0A2P2IJ78_RHIMU</name>
<protein>
    <submittedName>
        <fullName evidence="1">Uncharacterized protein</fullName>
    </submittedName>
</protein>
<proteinExistence type="predicted"/>
<organism evidence="1">
    <name type="scientific">Rhizophora mucronata</name>
    <name type="common">Asiatic mangrove</name>
    <dbReference type="NCBI Taxonomy" id="61149"/>
    <lineage>
        <taxon>Eukaryota</taxon>
        <taxon>Viridiplantae</taxon>
        <taxon>Streptophyta</taxon>
        <taxon>Embryophyta</taxon>
        <taxon>Tracheophyta</taxon>
        <taxon>Spermatophyta</taxon>
        <taxon>Magnoliopsida</taxon>
        <taxon>eudicotyledons</taxon>
        <taxon>Gunneridae</taxon>
        <taxon>Pentapetalae</taxon>
        <taxon>rosids</taxon>
        <taxon>fabids</taxon>
        <taxon>Malpighiales</taxon>
        <taxon>Rhizophoraceae</taxon>
        <taxon>Rhizophora</taxon>
    </lineage>
</organism>